<feature type="transmembrane region" description="Helical" evidence="10">
    <location>
        <begin position="294"/>
        <end position="315"/>
    </location>
</feature>
<evidence type="ECO:0000256" key="8">
    <source>
        <dbReference type="ARBA" id="ARBA00023136"/>
    </source>
</evidence>
<evidence type="ECO:0000313" key="13">
    <source>
        <dbReference type="Proteomes" id="UP000515512"/>
    </source>
</evidence>
<protein>
    <submittedName>
        <fullName evidence="12">Sugar porter family MFS transporter</fullName>
    </submittedName>
</protein>
<name>A0A7D6VQB4_9NOCA</name>
<comment type="similarity">
    <text evidence="2 9">Belongs to the major facilitator superfamily. Sugar transporter (TC 2.A.1.1) family.</text>
</comment>
<evidence type="ECO:0000256" key="6">
    <source>
        <dbReference type="ARBA" id="ARBA00022692"/>
    </source>
</evidence>
<feature type="transmembrane region" description="Helical" evidence="10">
    <location>
        <begin position="177"/>
        <end position="196"/>
    </location>
</feature>
<keyword evidence="7 10" id="KW-1133">Transmembrane helix</keyword>
<dbReference type="NCBIfam" id="TIGR00879">
    <property type="entry name" value="SP"/>
    <property type="match status" value="1"/>
</dbReference>
<feature type="transmembrane region" description="Helical" evidence="10">
    <location>
        <begin position="256"/>
        <end position="279"/>
    </location>
</feature>
<accession>A0A7D6VQB4</accession>
<evidence type="ECO:0000256" key="1">
    <source>
        <dbReference type="ARBA" id="ARBA00004651"/>
    </source>
</evidence>
<dbReference type="FunFam" id="1.20.1250.20:FF:000218">
    <property type="entry name" value="facilitated trehalose transporter Tret1"/>
    <property type="match status" value="1"/>
</dbReference>
<feature type="transmembrane region" description="Helical" evidence="10">
    <location>
        <begin position="90"/>
        <end position="112"/>
    </location>
</feature>
<evidence type="ECO:0000256" key="5">
    <source>
        <dbReference type="ARBA" id="ARBA00022597"/>
    </source>
</evidence>
<keyword evidence="6 10" id="KW-0812">Transmembrane</keyword>
<dbReference type="PANTHER" id="PTHR48020:SF12">
    <property type="entry name" value="PROTON MYO-INOSITOL COTRANSPORTER"/>
    <property type="match status" value="1"/>
</dbReference>
<dbReference type="PROSITE" id="PS50850">
    <property type="entry name" value="MFS"/>
    <property type="match status" value="1"/>
</dbReference>
<evidence type="ECO:0000313" key="12">
    <source>
        <dbReference type="EMBL" id="QLY34830.1"/>
    </source>
</evidence>
<dbReference type="GO" id="GO:0005886">
    <property type="term" value="C:plasma membrane"/>
    <property type="evidence" value="ECO:0007669"/>
    <property type="project" value="UniProtKB-SubCell"/>
</dbReference>
<evidence type="ECO:0000256" key="3">
    <source>
        <dbReference type="ARBA" id="ARBA00022448"/>
    </source>
</evidence>
<feature type="domain" description="Major facilitator superfamily (MFS) profile" evidence="11">
    <location>
        <begin position="23"/>
        <end position="442"/>
    </location>
</feature>
<feature type="transmembrane region" description="Helical" evidence="10">
    <location>
        <begin position="418"/>
        <end position="434"/>
    </location>
</feature>
<organism evidence="12 13">
    <name type="scientific">Nocardia huaxiensis</name>
    <dbReference type="NCBI Taxonomy" id="2755382"/>
    <lineage>
        <taxon>Bacteria</taxon>
        <taxon>Bacillati</taxon>
        <taxon>Actinomycetota</taxon>
        <taxon>Actinomycetes</taxon>
        <taxon>Mycobacteriales</taxon>
        <taxon>Nocardiaceae</taxon>
        <taxon>Nocardia</taxon>
    </lineage>
</organism>
<dbReference type="GO" id="GO:0022857">
    <property type="term" value="F:transmembrane transporter activity"/>
    <property type="evidence" value="ECO:0007669"/>
    <property type="project" value="InterPro"/>
</dbReference>
<keyword evidence="4" id="KW-1003">Cell membrane</keyword>
<feature type="transmembrane region" description="Helical" evidence="10">
    <location>
        <begin position="388"/>
        <end position="412"/>
    </location>
</feature>
<feature type="transmembrane region" description="Helical" evidence="10">
    <location>
        <begin position="20"/>
        <end position="48"/>
    </location>
</feature>
<evidence type="ECO:0000259" key="11">
    <source>
        <dbReference type="PROSITE" id="PS50850"/>
    </source>
</evidence>
<comment type="subcellular location">
    <subcellularLocation>
        <location evidence="1">Cell membrane</location>
        <topology evidence="1">Multi-pass membrane protein</topology>
    </subcellularLocation>
</comment>
<keyword evidence="13" id="KW-1185">Reference proteome</keyword>
<dbReference type="PANTHER" id="PTHR48020">
    <property type="entry name" value="PROTON MYO-INOSITOL COTRANSPORTER"/>
    <property type="match status" value="1"/>
</dbReference>
<evidence type="ECO:0000256" key="2">
    <source>
        <dbReference type="ARBA" id="ARBA00010992"/>
    </source>
</evidence>
<keyword evidence="8 10" id="KW-0472">Membrane</keyword>
<keyword evidence="3 9" id="KW-0813">Transport</keyword>
<sequence length="456" mass="48265">MPSRVVTNGVVSDSPPSRRIWFWAGIATLASFLFGYYSAVVAGAQLFIKDDLHLGTVQQGAVVSVLLAGAAVGGLCAGRLGDRFGRRSALLLAAVLFIAGGVLAVATPGFGILLAGRIVQGLGIGLSSVIVPLYLSEIAPAELRGRLVTINQLMLTVGIMAAYVVNLAFAAQGDWRWMFGVGLIPSVLLLVGIARLPESPVWLEGRGRLASARRVLAQVYGEHTADIHLSRLQHARRAAPASTGLRGLTSRAVRPALLIGVVLAVLQQFVGINAVIYYAPTIMQHTGLDTSNAILYSLAIGVLNVVMTLVSIRLIDRWGRRPLLLTSLSGMAVALVILGATFVWQVPAASVIALICLLAFIAFFAIGMGPVFWLLLAEIFPPAERGTGAAVSATSNWIANIVVSQLFLSLVAGLGQGPTFWLFAAVCVLGLIFVRRRVIETKGKDFADITRELSTA</sequence>
<dbReference type="PROSITE" id="PS00216">
    <property type="entry name" value="SUGAR_TRANSPORT_1"/>
    <property type="match status" value="1"/>
</dbReference>
<feature type="transmembrane region" description="Helical" evidence="10">
    <location>
        <begin position="118"/>
        <end position="135"/>
    </location>
</feature>
<dbReference type="Gene3D" id="1.20.1250.20">
    <property type="entry name" value="MFS general substrate transporter like domains"/>
    <property type="match status" value="1"/>
</dbReference>
<proteinExistence type="inferred from homology"/>
<feature type="transmembrane region" description="Helical" evidence="10">
    <location>
        <begin position="147"/>
        <end position="171"/>
    </location>
</feature>
<dbReference type="SUPFAM" id="SSF103473">
    <property type="entry name" value="MFS general substrate transporter"/>
    <property type="match status" value="1"/>
</dbReference>
<reference evidence="12 13" key="1">
    <citation type="submission" date="2020-07" db="EMBL/GenBank/DDBJ databases">
        <authorList>
            <person name="Zhuang K."/>
            <person name="Ran Y."/>
        </authorList>
    </citation>
    <scope>NUCLEOTIDE SEQUENCE [LARGE SCALE GENOMIC DNA]</scope>
    <source>
        <strain evidence="12 13">WCH-YHL-001</strain>
    </source>
</reference>
<dbReference type="InterPro" id="IPR005828">
    <property type="entry name" value="MFS_sugar_transport-like"/>
</dbReference>
<dbReference type="PROSITE" id="PS00217">
    <property type="entry name" value="SUGAR_TRANSPORT_2"/>
    <property type="match status" value="1"/>
</dbReference>
<feature type="transmembrane region" description="Helical" evidence="10">
    <location>
        <begin position="350"/>
        <end position="376"/>
    </location>
</feature>
<dbReference type="Proteomes" id="UP000515512">
    <property type="component" value="Chromosome"/>
</dbReference>
<gene>
    <name evidence="12" type="ORF">H0264_32190</name>
</gene>
<evidence type="ECO:0000256" key="9">
    <source>
        <dbReference type="RuleBase" id="RU003346"/>
    </source>
</evidence>
<dbReference type="KEGG" id="nhu:H0264_32190"/>
<dbReference type="AlphaFoldDB" id="A0A7D6VQB4"/>
<dbReference type="InterPro" id="IPR003663">
    <property type="entry name" value="Sugar/inositol_transpt"/>
</dbReference>
<evidence type="ECO:0000256" key="7">
    <source>
        <dbReference type="ARBA" id="ARBA00022989"/>
    </source>
</evidence>
<dbReference type="InterPro" id="IPR036259">
    <property type="entry name" value="MFS_trans_sf"/>
</dbReference>
<dbReference type="PRINTS" id="PR00171">
    <property type="entry name" value="SUGRTRNSPORT"/>
</dbReference>
<dbReference type="InterPro" id="IPR005829">
    <property type="entry name" value="Sugar_transporter_CS"/>
</dbReference>
<feature type="transmembrane region" description="Helical" evidence="10">
    <location>
        <begin position="322"/>
        <end position="344"/>
    </location>
</feature>
<dbReference type="InterPro" id="IPR020846">
    <property type="entry name" value="MFS_dom"/>
</dbReference>
<dbReference type="InterPro" id="IPR050814">
    <property type="entry name" value="Myo-inositol_Transporter"/>
</dbReference>
<dbReference type="Pfam" id="PF00083">
    <property type="entry name" value="Sugar_tr"/>
    <property type="match status" value="1"/>
</dbReference>
<dbReference type="EMBL" id="CP059399">
    <property type="protein sequence ID" value="QLY34830.1"/>
    <property type="molecule type" value="Genomic_DNA"/>
</dbReference>
<keyword evidence="5" id="KW-0762">Sugar transport</keyword>
<evidence type="ECO:0000256" key="4">
    <source>
        <dbReference type="ARBA" id="ARBA00022475"/>
    </source>
</evidence>
<feature type="transmembrane region" description="Helical" evidence="10">
    <location>
        <begin position="60"/>
        <end position="78"/>
    </location>
</feature>
<evidence type="ECO:0000256" key="10">
    <source>
        <dbReference type="SAM" id="Phobius"/>
    </source>
</evidence>